<dbReference type="EMBL" id="LCRH01000003">
    <property type="protein sequence ID" value="KKW33413.1"/>
    <property type="molecule type" value="Genomic_DNA"/>
</dbReference>
<dbReference type="AlphaFoldDB" id="A0A0G1XQ79"/>
<protein>
    <submittedName>
        <fullName evidence="1">Uncharacterized protein</fullName>
    </submittedName>
</protein>
<evidence type="ECO:0000313" key="2">
    <source>
        <dbReference type="Proteomes" id="UP000034054"/>
    </source>
</evidence>
<reference evidence="1 2" key="1">
    <citation type="journal article" date="2015" name="Nature">
        <title>rRNA introns, odd ribosomes, and small enigmatic genomes across a large radiation of phyla.</title>
        <authorList>
            <person name="Brown C.T."/>
            <person name="Hug L.A."/>
            <person name="Thomas B.C."/>
            <person name="Sharon I."/>
            <person name="Castelle C.J."/>
            <person name="Singh A."/>
            <person name="Wilkins M.J."/>
            <person name="Williams K.H."/>
            <person name="Banfield J.F."/>
        </authorList>
    </citation>
    <scope>NUCLEOTIDE SEQUENCE [LARGE SCALE GENOMIC DNA]</scope>
</reference>
<proteinExistence type="predicted"/>
<sequence length="328" mass="36435">MEMEDYDLTINEENFIFEAQKIVEYEYDKQTNSPKAFIGDLAPKLVERAIEKTSEDFLATLDLLNAGLSTKDLQLYLSEETLQREIIDRGWGGELKWTDGDYLMVVDTNLGGGKTDGVIEQDVDVQVDISEDGTITNTLTISRTHYGIQGLLFTGVNNVDYLRVYVPKGSTLLSATGFSIPDRSLFEIPDEDWEIDDDLAYGLLTSSIDPVSGTVISEEHGKAVFGNWVQTKPGTTSTITFRYALPFKLETPQDGRGMMASLRSLVGLPQTETYSLTVQKQPGVLDRTTRIQVNLPDNLNPLWSSHDLADTQLSNATDALFAILIESL</sequence>
<gene>
    <name evidence="1" type="ORF">UY76_C0003G0018</name>
</gene>
<organism evidence="1 2">
    <name type="scientific">Candidatus Uhrbacteria bacterium GW2011_GWA2_52_8d</name>
    <dbReference type="NCBI Taxonomy" id="1618979"/>
    <lineage>
        <taxon>Bacteria</taxon>
        <taxon>Candidatus Uhriibacteriota</taxon>
    </lineage>
</organism>
<name>A0A0G1XQ79_9BACT</name>
<comment type="caution">
    <text evidence="1">The sequence shown here is derived from an EMBL/GenBank/DDBJ whole genome shotgun (WGS) entry which is preliminary data.</text>
</comment>
<dbReference type="Proteomes" id="UP000034054">
    <property type="component" value="Unassembled WGS sequence"/>
</dbReference>
<accession>A0A0G1XQ79</accession>
<evidence type="ECO:0000313" key="1">
    <source>
        <dbReference type="EMBL" id="KKW33413.1"/>
    </source>
</evidence>